<name>A0ABP9PNQ9_9BACT</name>
<dbReference type="Proteomes" id="UP001499852">
    <property type="component" value="Unassembled WGS sequence"/>
</dbReference>
<evidence type="ECO:0000313" key="1">
    <source>
        <dbReference type="EMBL" id="GAA5148457.1"/>
    </source>
</evidence>
<dbReference type="EMBL" id="BAABIA010000011">
    <property type="protein sequence ID" value="GAA5148457.1"/>
    <property type="molecule type" value="Genomic_DNA"/>
</dbReference>
<reference evidence="2" key="1">
    <citation type="journal article" date="2019" name="Int. J. Syst. Evol. Microbiol.">
        <title>The Global Catalogue of Microorganisms (GCM) 10K type strain sequencing project: providing services to taxonomists for standard genome sequencing and annotation.</title>
        <authorList>
            <consortium name="The Broad Institute Genomics Platform"/>
            <consortium name="The Broad Institute Genome Sequencing Center for Infectious Disease"/>
            <person name="Wu L."/>
            <person name="Ma J."/>
        </authorList>
    </citation>
    <scope>NUCLEOTIDE SEQUENCE [LARGE SCALE GENOMIC DNA]</scope>
    <source>
        <strain evidence="2">JCM 18053</strain>
    </source>
</reference>
<proteinExistence type="predicted"/>
<comment type="caution">
    <text evidence="1">The sequence shown here is derived from an EMBL/GenBank/DDBJ whole genome shotgun (WGS) entry which is preliminary data.</text>
</comment>
<sequence length="224" mass="24867">MVSSFEELVTTPFAEGVNAMCWPRELPGDFGEIVAKLSLGAGITTLDEACLNDLELSDAGKVARSILIEDQRILRERELAPVLDFINGYVNDAEEEDEEALPTHVQSFHVDSATVQADTYLCTYHGSSSEGLRNEEAIRHVDVPQTRAELLKLYGGEDDADFLEYLNDHFYDLHYAPLPGAQPYSFGVGHLWRIAIQYPDCPVPPCIHRAPATIPGRPRLLLIS</sequence>
<accession>A0ABP9PNQ9</accession>
<protein>
    <submittedName>
        <fullName evidence="1">DUF1826 domain-containing protein</fullName>
    </submittedName>
</protein>
<evidence type="ECO:0000313" key="2">
    <source>
        <dbReference type="Proteomes" id="UP001499852"/>
    </source>
</evidence>
<keyword evidence="2" id="KW-1185">Reference proteome</keyword>
<gene>
    <name evidence="1" type="ORF">GCM10023213_44770</name>
</gene>
<organism evidence="1 2">
    <name type="scientific">Prosthecobacter algae</name>
    <dbReference type="NCBI Taxonomy" id="1144682"/>
    <lineage>
        <taxon>Bacteria</taxon>
        <taxon>Pseudomonadati</taxon>
        <taxon>Verrucomicrobiota</taxon>
        <taxon>Verrucomicrobiia</taxon>
        <taxon>Verrucomicrobiales</taxon>
        <taxon>Verrucomicrobiaceae</taxon>
        <taxon>Prosthecobacter</taxon>
    </lineage>
</organism>